<name>A0A182KHN3_9DIPT</name>
<dbReference type="VEuPathDB" id="VectorBase:ACHR014003"/>
<evidence type="ECO:0000313" key="2">
    <source>
        <dbReference type="EnsemblMetazoa" id="ACHR014003-PA"/>
    </source>
</evidence>
<reference evidence="2" key="2">
    <citation type="submission" date="2020-05" db="UniProtKB">
        <authorList>
            <consortium name="EnsemblMetazoa"/>
        </authorList>
    </citation>
    <scope>IDENTIFICATION</scope>
    <source>
        <strain evidence="2">ACHKN1017</strain>
    </source>
</reference>
<feature type="compositionally biased region" description="Basic residues" evidence="1">
    <location>
        <begin position="18"/>
        <end position="27"/>
    </location>
</feature>
<reference evidence="3" key="1">
    <citation type="submission" date="2013-03" db="EMBL/GenBank/DDBJ databases">
        <title>The Genome Sequence of Anopheles christyi ACHKN1017.</title>
        <authorList>
            <consortium name="The Broad Institute Genomics Platform"/>
            <person name="Neafsey D.E."/>
            <person name="Besansky N."/>
            <person name="Walker B."/>
            <person name="Young S.K."/>
            <person name="Zeng Q."/>
            <person name="Gargeya S."/>
            <person name="Fitzgerald M."/>
            <person name="Haas B."/>
            <person name="Abouelleil A."/>
            <person name="Allen A.W."/>
            <person name="Alvarado L."/>
            <person name="Arachchi H.M."/>
            <person name="Berlin A.M."/>
            <person name="Chapman S.B."/>
            <person name="Gainer-Dewar J."/>
            <person name="Goldberg J."/>
            <person name="Griggs A."/>
            <person name="Gujja S."/>
            <person name="Hansen M."/>
            <person name="Howarth C."/>
            <person name="Imamovic A."/>
            <person name="Ireland A."/>
            <person name="Larimer J."/>
            <person name="McCowan C."/>
            <person name="Murphy C."/>
            <person name="Pearson M."/>
            <person name="Poon T.W."/>
            <person name="Priest M."/>
            <person name="Roberts A."/>
            <person name="Saif S."/>
            <person name="Shea T."/>
            <person name="Sisk P."/>
            <person name="Sykes S."/>
            <person name="Wortman J."/>
            <person name="Nusbaum C."/>
            <person name="Birren B."/>
        </authorList>
    </citation>
    <scope>NUCLEOTIDE SEQUENCE [LARGE SCALE GENOMIC DNA]</scope>
    <source>
        <strain evidence="3">ACHKN1017</strain>
    </source>
</reference>
<accession>A0A182KHN3</accession>
<dbReference type="EnsemblMetazoa" id="ACHR014003-RA">
    <property type="protein sequence ID" value="ACHR014003-PA"/>
    <property type="gene ID" value="ACHR014003"/>
</dbReference>
<feature type="region of interest" description="Disordered" evidence="1">
    <location>
        <begin position="1"/>
        <end position="41"/>
    </location>
</feature>
<dbReference type="AlphaFoldDB" id="A0A182KHN3"/>
<proteinExistence type="predicted"/>
<protein>
    <submittedName>
        <fullName evidence="2">Uncharacterized protein</fullName>
    </submittedName>
</protein>
<dbReference type="Proteomes" id="UP000075881">
    <property type="component" value="Unassembled WGS sequence"/>
</dbReference>
<feature type="compositionally biased region" description="Polar residues" evidence="1">
    <location>
        <begin position="1"/>
        <end position="14"/>
    </location>
</feature>
<sequence length="41" mass="4644">MIVSSCLKSTSNHFLSGKPRKKARGYAHHLLSLSPSRTKYR</sequence>
<organism evidence="2 3">
    <name type="scientific">Anopheles christyi</name>
    <dbReference type="NCBI Taxonomy" id="43041"/>
    <lineage>
        <taxon>Eukaryota</taxon>
        <taxon>Metazoa</taxon>
        <taxon>Ecdysozoa</taxon>
        <taxon>Arthropoda</taxon>
        <taxon>Hexapoda</taxon>
        <taxon>Insecta</taxon>
        <taxon>Pterygota</taxon>
        <taxon>Neoptera</taxon>
        <taxon>Endopterygota</taxon>
        <taxon>Diptera</taxon>
        <taxon>Nematocera</taxon>
        <taxon>Culicoidea</taxon>
        <taxon>Culicidae</taxon>
        <taxon>Anophelinae</taxon>
        <taxon>Anopheles</taxon>
    </lineage>
</organism>
<evidence type="ECO:0000313" key="3">
    <source>
        <dbReference type="Proteomes" id="UP000075881"/>
    </source>
</evidence>
<evidence type="ECO:0000256" key="1">
    <source>
        <dbReference type="SAM" id="MobiDB-lite"/>
    </source>
</evidence>
<keyword evidence="3" id="KW-1185">Reference proteome</keyword>